<dbReference type="PROSITE" id="PS51440">
    <property type="entry name" value="TIM_2"/>
    <property type="match status" value="1"/>
</dbReference>
<dbReference type="Pfam" id="PF00121">
    <property type="entry name" value="TIM"/>
    <property type="match status" value="1"/>
</dbReference>
<dbReference type="RefSeq" id="WP_256619043.1">
    <property type="nucleotide sequence ID" value="NZ_JANIBC010000004.1"/>
</dbReference>
<feature type="binding site" evidence="8">
    <location>
        <position position="195"/>
    </location>
    <ligand>
        <name>substrate</name>
    </ligand>
</feature>
<dbReference type="EC" id="5.3.1.1" evidence="8 9"/>
<comment type="similarity">
    <text evidence="3 8 9">Belongs to the triosephosphate isomerase family.</text>
</comment>
<comment type="function">
    <text evidence="8">Involved in the gluconeogenesis. Catalyzes stereospecifically the conversion of dihydroxyacetone phosphate (DHAP) to D-glyceraldehyde-3-phosphate (G3P).</text>
</comment>
<dbReference type="EMBL" id="JANIBC010000004">
    <property type="protein sequence ID" value="MCQ8185176.1"/>
    <property type="molecule type" value="Genomic_DNA"/>
</dbReference>
<comment type="subunit">
    <text evidence="8 9">Homodimer.</text>
</comment>
<evidence type="ECO:0000256" key="9">
    <source>
        <dbReference type="RuleBase" id="RU363013"/>
    </source>
</evidence>
<dbReference type="InterPro" id="IPR013785">
    <property type="entry name" value="Aldolase_TIM"/>
</dbReference>
<dbReference type="PROSITE" id="PS00171">
    <property type="entry name" value="TIM_1"/>
    <property type="match status" value="1"/>
</dbReference>
<evidence type="ECO:0000256" key="1">
    <source>
        <dbReference type="ARBA" id="ARBA00000148"/>
    </source>
</evidence>
<keyword evidence="4 8" id="KW-0312">Gluconeogenesis</keyword>
<comment type="pathway">
    <text evidence="8 9">Carbohydrate biosynthesis; gluconeogenesis.</text>
</comment>
<feature type="binding site" evidence="8">
    <location>
        <begin position="7"/>
        <end position="9"/>
    </location>
    <ligand>
        <name>substrate</name>
    </ligand>
</feature>
<dbReference type="HAMAP" id="MF_00147_B">
    <property type="entry name" value="TIM_B"/>
    <property type="match status" value="1"/>
</dbReference>
<dbReference type="GO" id="GO:0046166">
    <property type="term" value="P:glyceraldehyde-3-phosphate biosynthetic process"/>
    <property type="evidence" value="ECO:0007669"/>
    <property type="project" value="TreeGrafter"/>
</dbReference>
<feature type="active site" description="Proton acceptor" evidence="8">
    <location>
        <position position="157"/>
    </location>
</feature>
<gene>
    <name evidence="8 10" type="primary">tpiA</name>
    <name evidence="10" type="ORF">NOG11_07195</name>
</gene>
<keyword evidence="11" id="KW-1185">Reference proteome</keyword>
<dbReference type="GO" id="GO:0006094">
    <property type="term" value="P:gluconeogenesis"/>
    <property type="evidence" value="ECO:0007669"/>
    <property type="project" value="UniProtKB-UniRule"/>
</dbReference>
<comment type="subcellular location">
    <subcellularLocation>
        <location evidence="8 9">Cytoplasm</location>
    </subcellularLocation>
</comment>
<comment type="catalytic activity">
    <reaction evidence="8 9">
        <text>D-glyceraldehyde 3-phosphate = dihydroxyacetone phosphate</text>
        <dbReference type="Rhea" id="RHEA:18585"/>
        <dbReference type="ChEBI" id="CHEBI:57642"/>
        <dbReference type="ChEBI" id="CHEBI:59776"/>
        <dbReference type="EC" id="5.3.1.1"/>
    </reaction>
</comment>
<dbReference type="CDD" id="cd00311">
    <property type="entry name" value="TIM"/>
    <property type="match status" value="1"/>
</dbReference>
<dbReference type="AlphaFoldDB" id="A0A9X2RIR3"/>
<evidence type="ECO:0000256" key="6">
    <source>
        <dbReference type="ARBA" id="ARBA00023152"/>
    </source>
</evidence>
<evidence type="ECO:0000313" key="10">
    <source>
        <dbReference type="EMBL" id="MCQ8185176.1"/>
    </source>
</evidence>
<accession>A0A9X2RIR3</accession>
<evidence type="ECO:0000256" key="3">
    <source>
        <dbReference type="ARBA" id="ARBA00007422"/>
    </source>
</evidence>
<sequence>MALIIGNWKMNGLRSGLDEAGKVAEGKREGDRLVICPPSTLLMAMAEALDGTGVEVGAQDCHMSASGAHTGRVSAEMLKDAGATYCIIGHSECRDECGDTDGLLGEKLAAVLRAGLKPVFCVGESLETREAGGAIDHVKRQLEVVEGEAGRAIVAYEPIWAIGTGKTPSADDIAAMHEAMHAVLGDGTELLYGGSVKPANAAEILSLPHVDGALVGGASLKAEDFLGIAHAS</sequence>
<comment type="catalytic activity">
    <reaction evidence="1">
        <text>L-erythrulose 1-phosphate = D-erythrulose 4-phosphate</text>
        <dbReference type="Rhea" id="RHEA:49588"/>
        <dbReference type="ChEBI" id="CHEBI:58002"/>
        <dbReference type="ChEBI" id="CHEBI:90796"/>
        <dbReference type="EC" id="5.3.1.33"/>
    </reaction>
</comment>
<evidence type="ECO:0000256" key="2">
    <source>
        <dbReference type="ARBA" id="ARBA00004939"/>
    </source>
</evidence>
<dbReference type="NCBIfam" id="TIGR00419">
    <property type="entry name" value="tim"/>
    <property type="match status" value="1"/>
</dbReference>
<dbReference type="SUPFAM" id="SSF51351">
    <property type="entry name" value="Triosephosphate isomerase (TIM)"/>
    <property type="match status" value="1"/>
</dbReference>
<feature type="binding site" evidence="8">
    <location>
        <begin position="216"/>
        <end position="217"/>
    </location>
    <ligand>
        <name>substrate</name>
    </ligand>
</feature>
<comment type="pathway">
    <text evidence="2">Carbohydrate metabolism; erythritol degradation.</text>
</comment>
<name>A0A9X2RIR3_9PROT</name>
<protein>
    <recommendedName>
        <fullName evidence="8 9">Triosephosphate isomerase</fullName>
        <shortName evidence="8">TIM</shortName>
        <shortName evidence="8">TPI</shortName>
        <ecNumber evidence="8 9">5.3.1.1</ecNumber>
    </recommendedName>
    <alternativeName>
        <fullName evidence="8">Triose-phosphate isomerase</fullName>
    </alternativeName>
</protein>
<dbReference type="GO" id="GO:0019563">
    <property type="term" value="P:glycerol catabolic process"/>
    <property type="evidence" value="ECO:0007669"/>
    <property type="project" value="TreeGrafter"/>
</dbReference>
<keyword evidence="6 8" id="KW-0324">Glycolysis</keyword>
<evidence type="ECO:0000313" key="11">
    <source>
        <dbReference type="Proteomes" id="UP001142610"/>
    </source>
</evidence>
<dbReference type="GO" id="GO:0006096">
    <property type="term" value="P:glycolytic process"/>
    <property type="evidence" value="ECO:0007669"/>
    <property type="project" value="UniProtKB-UniRule"/>
</dbReference>
<evidence type="ECO:0000256" key="5">
    <source>
        <dbReference type="ARBA" id="ARBA00022490"/>
    </source>
</evidence>
<keyword evidence="7 8" id="KW-0413">Isomerase</keyword>
<evidence type="ECO:0000256" key="8">
    <source>
        <dbReference type="HAMAP-Rule" id="MF_00147"/>
    </source>
</evidence>
<dbReference type="GO" id="GO:0004807">
    <property type="term" value="F:triose-phosphate isomerase activity"/>
    <property type="evidence" value="ECO:0007669"/>
    <property type="project" value="UniProtKB-UniRule"/>
</dbReference>
<feature type="binding site" evidence="8">
    <location>
        <position position="163"/>
    </location>
    <ligand>
        <name>substrate</name>
    </ligand>
</feature>
<organism evidence="10 11">
    <name type="scientific">Parvularcula maris</name>
    <dbReference type="NCBI Taxonomy" id="2965077"/>
    <lineage>
        <taxon>Bacteria</taxon>
        <taxon>Pseudomonadati</taxon>
        <taxon>Pseudomonadota</taxon>
        <taxon>Alphaproteobacteria</taxon>
        <taxon>Parvularculales</taxon>
        <taxon>Parvularculaceae</taxon>
        <taxon>Parvularcula</taxon>
    </lineage>
</organism>
<dbReference type="Proteomes" id="UP001142610">
    <property type="component" value="Unassembled WGS sequence"/>
</dbReference>
<keyword evidence="5 8" id="KW-0963">Cytoplasm</keyword>
<comment type="pathway">
    <text evidence="8 9">Carbohydrate degradation; glycolysis; D-glyceraldehyde 3-phosphate from glycerone phosphate: step 1/1.</text>
</comment>
<dbReference type="GO" id="GO:0005829">
    <property type="term" value="C:cytosol"/>
    <property type="evidence" value="ECO:0007669"/>
    <property type="project" value="TreeGrafter"/>
</dbReference>
<dbReference type="Gene3D" id="3.20.20.70">
    <property type="entry name" value="Aldolase class I"/>
    <property type="match status" value="1"/>
</dbReference>
<dbReference type="PANTHER" id="PTHR21139:SF42">
    <property type="entry name" value="TRIOSEPHOSPHATE ISOMERASE"/>
    <property type="match status" value="1"/>
</dbReference>
<reference evidence="10" key="1">
    <citation type="submission" date="2022-07" db="EMBL/GenBank/DDBJ databases">
        <title>Parvularcula maris sp. nov., an algicidal bacterium isolated from seawater.</title>
        <authorList>
            <person name="Li F."/>
        </authorList>
    </citation>
    <scope>NUCLEOTIDE SEQUENCE</scope>
    <source>
        <strain evidence="10">BGMRC 0090</strain>
    </source>
</reference>
<feature type="active site" description="Electrophile" evidence="8">
    <location>
        <position position="90"/>
    </location>
</feature>
<dbReference type="InterPro" id="IPR000652">
    <property type="entry name" value="Triosephosphate_isomerase"/>
</dbReference>
<dbReference type="PANTHER" id="PTHR21139">
    <property type="entry name" value="TRIOSEPHOSPHATE ISOMERASE"/>
    <property type="match status" value="1"/>
</dbReference>
<comment type="caution">
    <text evidence="10">The sequence shown here is derived from an EMBL/GenBank/DDBJ whole genome shotgun (WGS) entry which is preliminary data.</text>
</comment>
<evidence type="ECO:0000256" key="4">
    <source>
        <dbReference type="ARBA" id="ARBA00022432"/>
    </source>
</evidence>
<dbReference type="InterPro" id="IPR022896">
    <property type="entry name" value="TrioseP_Isoase_bac/euk"/>
</dbReference>
<dbReference type="InterPro" id="IPR020861">
    <property type="entry name" value="Triosephosphate_isomerase_AS"/>
</dbReference>
<dbReference type="InterPro" id="IPR035990">
    <property type="entry name" value="TIM_sf"/>
</dbReference>
<evidence type="ECO:0000256" key="7">
    <source>
        <dbReference type="ARBA" id="ARBA00023235"/>
    </source>
</evidence>
<proteinExistence type="inferred from homology"/>